<dbReference type="InterPro" id="IPR029044">
    <property type="entry name" value="Nucleotide-diphossugar_trans"/>
</dbReference>
<keyword evidence="5" id="KW-1185">Reference proteome</keyword>
<evidence type="ECO:0000256" key="2">
    <source>
        <dbReference type="ARBA" id="ARBA00022676"/>
    </source>
</evidence>
<dbReference type="EMBL" id="JAAAJA010000574">
    <property type="protein sequence ID" value="KAG0251698.1"/>
    <property type="molecule type" value="Genomic_DNA"/>
</dbReference>
<evidence type="ECO:0000256" key="3">
    <source>
        <dbReference type="ARBA" id="ARBA00022679"/>
    </source>
</evidence>
<dbReference type="GO" id="GO:0006487">
    <property type="term" value="P:protein N-linked glycosylation"/>
    <property type="evidence" value="ECO:0007669"/>
    <property type="project" value="TreeGrafter"/>
</dbReference>
<dbReference type="PANTHER" id="PTHR31306:SF4">
    <property type="entry name" value="ALPHA-1,2-GALACTOSYLTRANSFERASE"/>
    <property type="match status" value="1"/>
</dbReference>
<dbReference type="GO" id="GO:0000139">
    <property type="term" value="C:Golgi membrane"/>
    <property type="evidence" value="ECO:0007669"/>
    <property type="project" value="TreeGrafter"/>
</dbReference>
<sequence length="439" mass="50408">MVGGLVYGMDEVLFTTGKTVDSKIIRLPRPDTDDTFKTGICFGKHMKNVIADYNTPQITASACPVLSAEMTENETAWCKAKKMTAKAQVKLTPISFSNCKMDRKTTESETKVKKYEIHGDLKISGSLFKALDIEASVGGSMETTRTYQVSTEEICKAGQSATYASVAIILTTTIGEIAVSGRDEKGICREDMYKTTTPFKNTYLVKENSGWLDCNATDSTTTTNTKRDLEDYPDEDACYSLDPSTYLHPEPCYYVAHHQGRYALRDNFTTHFQDVISQGYLPAWAKITILLEELDRNEHDWIFWIDTDALIANMNIELEQFVDDRYSLLITKDLNYMNAGVFMLKVNDWSRKYMSEILSKMEKGSNEQDWMIKLLKNPRYGEQQNVKYLPQCSFNSYWSVKKLYEMYHPGDFVIHWAGHNFNPERLHDWQLSRFFKLPF</sequence>
<reference evidence="4" key="1">
    <citation type="journal article" date="2020" name="Fungal Divers.">
        <title>Resolving the Mortierellaceae phylogeny through synthesis of multi-gene phylogenetics and phylogenomics.</title>
        <authorList>
            <person name="Vandepol N."/>
            <person name="Liber J."/>
            <person name="Desiro A."/>
            <person name="Na H."/>
            <person name="Kennedy M."/>
            <person name="Barry K."/>
            <person name="Grigoriev I.V."/>
            <person name="Miller A.N."/>
            <person name="O'Donnell K."/>
            <person name="Stajich J.E."/>
            <person name="Bonito G."/>
        </authorList>
    </citation>
    <scope>NUCLEOTIDE SEQUENCE</scope>
    <source>
        <strain evidence="4">KOD948</strain>
    </source>
</reference>
<evidence type="ECO:0000256" key="1">
    <source>
        <dbReference type="ARBA" id="ARBA00005664"/>
    </source>
</evidence>
<keyword evidence="2" id="KW-0328">Glycosyltransferase</keyword>
<dbReference type="Proteomes" id="UP000726737">
    <property type="component" value="Unassembled WGS sequence"/>
</dbReference>
<dbReference type="InterPro" id="IPR008630">
    <property type="entry name" value="Glyco_trans_34"/>
</dbReference>
<comment type="caution">
    <text evidence="4">The sequence shown here is derived from an EMBL/GenBank/DDBJ whole genome shotgun (WGS) entry which is preliminary data.</text>
</comment>
<protein>
    <recommendedName>
        <fullName evidence="6">Galactosyl transferase</fullName>
    </recommendedName>
</protein>
<dbReference type="Gene3D" id="3.90.550.10">
    <property type="entry name" value="Spore Coat Polysaccharide Biosynthesis Protein SpsA, Chain A"/>
    <property type="match status" value="1"/>
</dbReference>
<accession>A0A9P6TYP6</accession>
<dbReference type="SUPFAM" id="SSF53448">
    <property type="entry name" value="Nucleotide-diphospho-sugar transferases"/>
    <property type="match status" value="1"/>
</dbReference>
<name>A0A9P6TYP6_9FUNG</name>
<dbReference type="PANTHER" id="PTHR31306">
    <property type="entry name" value="ALPHA-1,6-MANNOSYLTRANSFERASE MNN11-RELATED"/>
    <property type="match status" value="1"/>
</dbReference>
<proteinExistence type="inferred from homology"/>
<dbReference type="OrthoDB" id="407658at2759"/>
<dbReference type="Pfam" id="PF05637">
    <property type="entry name" value="Glyco_transf_34"/>
    <property type="match status" value="2"/>
</dbReference>
<dbReference type="GO" id="GO:0016757">
    <property type="term" value="F:glycosyltransferase activity"/>
    <property type="evidence" value="ECO:0007669"/>
    <property type="project" value="UniProtKB-KW"/>
</dbReference>
<gene>
    <name evidence="4" type="ORF">BG011_007436</name>
</gene>
<organism evidence="4 5">
    <name type="scientific">Mortierella polycephala</name>
    <dbReference type="NCBI Taxonomy" id="41804"/>
    <lineage>
        <taxon>Eukaryota</taxon>
        <taxon>Fungi</taxon>
        <taxon>Fungi incertae sedis</taxon>
        <taxon>Mucoromycota</taxon>
        <taxon>Mortierellomycotina</taxon>
        <taxon>Mortierellomycetes</taxon>
        <taxon>Mortierellales</taxon>
        <taxon>Mortierellaceae</taxon>
        <taxon>Mortierella</taxon>
    </lineage>
</organism>
<dbReference type="AlphaFoldDB" id="A0A9P6TYP6"/>
<comment type="similarity">
    <text evidence="1">Belongs to the glycosyltransferase 34 family.</text>
</comment>
<keyword evidence="3" id="KW-0808">Transferase</keyword>
<evidence type="ECO:0000313" key="5">
    <source>
        <dbReference type="Proteomes" id="UP000726737"/>
    </source>
</evidence>
<evidence type="ECO:0008006" key="6">
    <source>
        <dbReference type="Google" id="ProtNLM"/>
    </source>
</evidence>
<evidence type="ECO:0000313" key="4">
    <source>
        <dbReference type="EMBL" id="KAG0251698.1"/>
    </source>
</evidence>